<protein>
    <recommendedName>
        <fullName evidence="4">NAD(P)-binding protein</fullName>
    </recommendedName>
</protein>
<keyword evidence="1" id="KW-0521">NADP</keyword>
<comment type="caution">
    <text evidence="2">The sequence shown here is derived from an EMBL/GenBank/DDBJ whole genome shotgun (WGS) entry which is preliminary data.</text>
</comment>
<dbReference type="PANTHER" id="PTHR45458">
    <property type="entry name" value="SHORT-CHAIN DEHYDROGENASE/REDUCTASE SDR"/>
    <property type="match status" value="1"/>
</dbReference>
<evidence type="ECO:0008006" key="4">
    <source>
        <dbReference type="Google" id="ProtNLM"/>
    </source>
</evidence>
<dbReference type="PANTHER" id="PTHR45458:SF3">
    <property type="entry name" value="CHAIN DEHYDROGENASE (ATSC), PUTATIVE-RELATED"/>
    <property type="match status" value="1"/>
</dbReference>
<gene>
    <name evidence="2" type="ORF">D0864_08982</name>
</gene>
<dbReference type="Gene3D" id="3.40.50.720">
    <property type="entry name" value="NAD(P)-binding Rossmann-like Domain"/>
    <property type="match status" value="1"/>
</dbReference>
<dbReference type="PROSITE" id="PS00061">
    <property type="entry name" value="ADH_SHORT"/>
    <property type="match status" value="1"/>
</dbReference>
<dbReference type="AlphaFoldDB" id="A0A3M7ETE3"/>
<dbReference type="VEuPathDB" id="FungiDB:BTJ68_00512"/>
<proteinExistence type="predicted"/>
<evidence type="ECO:0000313" key="2">
    <source>
        <dbReference type="EMBL" id="RMY79710.1"/>
    </source>
</evidence>
<reference evidence="2 3" key="1">
    <citation type="journal article" date="2018" name="BMC Genomics">
        <title>Genomic evidence for intraspecific hybridization in a clonal and extremely halotolerant yeast.</title>
        <authorList>
            <person name="Gostincar C."/>
            <person name="Stajich J.E."/>
            <person name="Zupancic J."/>
            <person name="Zalar P."/>
            <person name="Gunde-Cimerman N."/>
        </authorList>
    </citation>
    <scope>NUCLEOTIDE SEQUENCE [LARGE SCALE GENOMIC DNA]</scope>
    <source>
        <strain evidence="2 3">EXF-10513</strain>
    </source>
</reference>
<name>A0A3M7ETE3_HORWE</name>
<dbReference type="SUPFAM" id="SSF51735">
    <property type="entry name" value="NAD(P)-binding Rossmann-fold domains"/>
    <property type="match status" value="1"/>
</dbReference>
<accession>A0A3M7ETE3</accession>
<dbReference type="InterPro" id="IPR020904">
    <property type="entry name" value="Sc_DH/Rdtase_CS"/>
</dbReference>
<dbReference type="GO" id="GO:0016616">
    <property type="term" value="F:oxidoreductase activity, acting on the CH-OH group of donors, NAD or NADP as acceptor"/>
    <property type="evidence" value="ECO:0007669"/>
    <property type="project" value="TreeGrafter"/>
</dbReference>
<dbReference type="InterPro" id="IPR052184">
    <property type="entry name" value="SDR_enzymes"/>
</dbReference>
<evidence type="ECO:0000256" key="1">
    <source>
        <dbReference type="ARBA" id="ARBA00022857"/>
    </source>
</evidence>
<evidence type="ECO:0000313" key="3">
    <source>
        <dbReference type="Proteomes" id="UP000269539"/>
    </source>
</evidence>
<dbReference type="InterPro" id="IPR002347">
    <property type="entry name" value="SDR_fam"/>
</dbReference>
<dbReference type="EMBL" id="QWIO01001077">
    <property type="protein sequence ID" value="RMY79710.1"/>
    <property type="molecule type" value="Genomic_DNA"/>
</dbReference>
<dbReference type="Pfam" id="PF00106">
    <property type="entry name" value="adh_short"/>
    <property type="match status" value="1"/>
</dbReference>
<dbReference type="PRINTS" id="PR00081">
    <property type="entry name" value="GDHRDH"/>
</dbReference>
<dbReference type="Proteomes" id="UP000269539">
    <property type="component" value="Unassembled WGS sequence"/>
</dbReference>
<sequence>MSTARTSSDAFFATMPSYVVTGASRGLGLAFVKHLASIEGNTVIGLVRNKSATEEQLAKDGFSNIQVVSADITDAKALASAADEIATITGGGLDVLINNAALIAPRSAFLDVTQQTPDELRDDLMTTFQANVVGVAHTINAFLPLIRKGQSKKVVTLSSGMADIDLINDYNIAVAGPYSVSKAATNALMAKYHAALGKKEGICCFCISPGYVQTSAEQPTTEREIAGMQSMVEAFMKYAPHFKGPMSAEDSVKAQMKVIDHATVETMGGSFVSHLGNKQWL</sequence>
<organism evidence="2 3">
    <name type="scientific">Hortaea werneckii</name>
    <name type="common">Black yeast</name>
    <name type="synonym">Cladosporium werneckii</name>
    <dbReference type="NCBI Taxonomy" id="91943"/>
    <lineage>
        <taxon>Eukaryota</taxon>
        <taxon>Fungi</taxon>
        <taxon>Dikarya</taxon>
        <taxon>Ascomycota</taxon>
        <taxon>Pezizomycotina</taxon>
        <taxon>Dothideomycetes</taxon>
        <taxon>Dothideomycetidae</taxon>
        <taxon>Mycosphaerellales</taxon>
        <taxon>Teratosphaeriaceae</taxon>
        <taxon>Hortaea</taxon>
    </lineage>
</organism>
<dbReference type="InterPro" id="IPR036291">
    <property type="entry name" value="NAD(P)-bd_dom_sf"/>
</dbReference>